<comment type="caution">
    <text evidence="1">The sequence shown here is derived from an EMBL/GenBank/DDBJ whole genome shotgun (WGS) entry which is preliminary data.</text>
</comment>
<sequence length="108" mass="12438">MSYFSVKTRTLYSSAKVRVVDVVKTDMNNVEEKLRGRGIILRQLYHPGFCIGNQMRFSKSPVKHAFEDAARSREAARTNKKLPFVRSNDQPQVTVVIDTHRRCEIQSP</sequence>
<dbReference type="AlphaFoldDB" id="A0A175VPT1"/>
<proteinExistence type="predicted"/>
<keyword evidence="2" id="KW-1185">Reference proteome</keyword>
<dbReference type="EMBL" id="LCTW02000482">
    <property type="protein sequence ID" value="KXX73393.1"/>
    <property type="molecule type" value="Genomic_DNA"/>
</dbReference>
<organism evidence="1 2">
    <name type="scientific">Madurella mycetomatis</name>
    <dbReference type="NCBI Taxonomy" id="100816"/>
    <lineage>
        <taxon>Eukaryota</taxon>
        <taxon>Fungi</taxon>
        <taxon>Dikarya</taxon>
        <taxon>Ascomycota</taxon>
        <taxon>Pezizomycotina</taxon>
        <taxon>Sordariomycetes</taxon>
        <taxon>Sordariomycetidae</taxon>
        <taxon>Sordariales</taxon>
        <taxon>Sordariales incertae sedis</taxon>
        <taxon>Madurella</taxon>
    </lineage>
</organism>
<dbReference type="VEuPathDB" id="FungiDB:MMYC01_210352"/>
<protein>
    <submittedName>
        <fullName evidence="1">Uncharacterized protein</fullName>
    </submittedName>
</protein>
<dbReference type="Proteomes" id="UP000078237">
    <property type="component" value="Unassembled WGS sequence"/>
</dbReference>
<evidence type="ECO:0000313" key="2">
    <source>
        <dbReference type="Proteomes" id="UP000078237"/>
    </source>
</evidence>
<evidence type="ECO:0000313" key="1">
    <source>
        <dbReference type="EMBL" id="KXX73393.1"/>
    </source>
</evidence>
<name>A0A175VPT1_9PEZI</name>
<gene>
    <name evidence="1" type="ORF">MMYC01_210352</name>
</gene>
<reference evidence="1 2" key="1">
    <citation type="journal article" date="2016" name="Genome Announc.">
        <title>Genome Sequence of Madurella mycetomatis mm55, Isolated from a Human Mycetoma Case in Sudan.</title>
        <authorList>
            <person name="Smit S."/>
            <person name="Derks M.F."/>
            <person name="Bervoets S."/>
            <person name="Fahal A."/>
            <person name="van Leeuwen W."/>
            <person name="van Belkum A."/>
            <person name="van de Sande W.W."/>
        </authorList>
    </citation>
    <scope>NUCLEOTIDE SEQUENCE [LARGE SCALE GENOMIC DNA]</scope>
    <source>
        <strain evidence="2">mm55</strain>
    </source>
</reference>
<accession>A0A175VPT1</accession>